<keyword evidence="3 6" id="KW-0663">Pyridoxal phosphate</keyword>
<keyword evidence="9" id="KW-1185">Reference proteome</keyword>
<dbReference type="PIRSF" id="PIRSF000390">
    <property type="entry name" value="PLP_StrS"/>
    <property type="match status" value="1"/>
</dbReference>
<dbReference type="AlphaFoldDB" id="A0A853A4T3"/>
<gene>
    <name evidence="8" type="ORF">FHU37_005509</name>
</gene>
<proteinExistence type="inferred from homology"/>
<comment type="similarity">
    <text evidence="4">Belongs to the DegT/DnrJ/EryC1 family. L-glutamine:2-deoxy-scyllo-inosose/scyllo-inosose aminotransferase subfamily.</text>
</comment>
<evidence type="ECO:0000256" key="2">
    <source>
        <dbReference type="ARBA" id="ARBA00022576"/>
    </source>
</evidence>
<keyword evidence="2" id="KW-0032">Aminotransferase</keyword>
<reference evidence="8 9" key="1">
    <citation type="submission" date="2020-07" db="EMBL/GenBank/DDBJ databases">
        <title>Sequencing the genomes of 1000 actinobacteria strains.</title>
        <authorList>
            <person name="Klenk H.-P."/>
        </authorList>
    </citation>
    <scope>NUCLEOTIDE SEQUENCE [LARGE SCALE GENOMIC DNA]</scope>
    <source>
        <strain evidence="8 9">DSM 42178</strain>
    </source>
</reference>
<keyword evidence="2" id="KW-0808">Transferase</keyword>
<dbReference type="RefSeq" id="WP_179817281.1">
    <property type="nucleotide sequence ID" value="NZ_JACBZD010000002.1"/>
</dbReference>
<evidence type="ECO:0000256" key="5">
    <source>
        <dbReference type="PIRSR" id="PIRSR000390-1"/>
    </source>
</evidence>
<evidence type="ECO:0000256" key="3">
    <source>
        <dbReference type="ARBA" id="ARBA00022898"/>
    </source>
</evidence>
<comment type="caution">
    <text evidence="8">The sequence shown here is derived from an EMBL/GenBank/DDBJ whole genome shotgun (WGS) entry which is preliminary data.</text>
</comment>
<dbReference type="GO" id="GO:0000271">
    <property type="term" value="P:polysaccharide biosynthetic process"/>
    <property type="evidence" value="ECO:0007669"/>
    <property type="project" value="TreeGrafter"/>
</dbReference>
<dbReference type="PANTHER" id="PTHR30244">
    <property type="entry name" value="TRANSAMINASE"/>
    <property type="match status" value="1"/>
</dbReference>
<accession>A0A853A4T3</accession>
<evidence type="ECO:0000256" key="7">
    <source>
        <dbReference type="SAM" id="MobiDB-lite"/>
    </source>
</evidence>
<dbReference type="GO" id="GO:0008483">
    <property type="term" value="F:transaminase activity"/>
    <property type="evidence" value="ECO:0007669"/>
    <property type="project" value="UniProtKB-KW"/>
</dbReference>
<evidence type="ECO:0000313" key="8">
    <source>
        <dbReference type="EMBL" id="NYI08480.1"/>
    </source>
</evidence>
<dbReference type="CDD" id="cd00616">
    <property type="entry name" value="AHBA_syn"/>
    <property type="match status" value="1"/>
</dbReference>
<evidence type="ECO:0000313" key="9">
    <source>
        <dbReference type="Proteomes" id="UP000567795"/>
    </source>
</evidence>
<dbReference type="Pfam" id="PF01041">
    <property type="entry name" value="DegT_DnrJ_EryC1"/>
    <property type="match status" value="1"/>
</dbReference>
<dbReference type="Gene3D" id="3.40.640.10">
    <property type="entry name" value="Type I PLP-dependent aspartate aminotransferase-like (Major domain)"/>
    <property type="match status" value="1"/>
</dbReference>
<dbReference type="PANTHER" id="PTHR30244:SF34">
    <property type="entry name" value="DTDP-4-AMINO-4,6-DIDEOXYGALACTOSE TRANSAMINASE"/>
    <property type="match status" value="1"/>
</dbReference>
<feature type="active site" description="Proton acceptor" evidence="5">
    <location>
        <position position="220"/>
    </location>
</feature>
<feature type="compositionally biased region" description="Basic and acidic residues" evidence="7">
    <location>
        <begin position="29"/>
        <end position="41"/>
    </location>
</feature>
<dbReference type="InterPro" id="IPR015421">
    <property type="entry name" value="PyrdxlP-dep_Trfase_major"/>
</dbReference>
<dbReference type="EMBL" id="JACBZD010000002">
    <property type="protein sequence ID" value="NYI08480.1"/>
    <property type="molecule type" value="Genomic_DNA"/>
</dbReference>
<dbReference type="GO" id="GO:0030170">
    <property type="term" value="F:pyridoxal phosphate binding"/>
    <property type="evidence" value="ECO:0007669"/>
    <property type="project" value="TreeGrafter"/>
</dbReference>
<evidence type="ECO:0000256" key="4">
    <source>
        <dbReference type="ARBA" id="ARBA00038398"/>
    </source>
</evidence>
<dbReference type="Proteomes" id="UP000567795">
    <property type="component" value="Unassembled WGS sequence"/>
</dbReference>
<dbReference type="InterPro" id="IPR000653">
    <property type="entry name" value="DegT/StrS_aminotransferase"/>
</dbReference>
<name>A0A853A4T3_9ACTN</name>
<comment type="cofactor">
    <cofactor evidence="1">
        <name>pyridoxal 5'-phosphate</name>
        <dbReference type="ChEBI" id="CHEBI:597326"/>
    </cofactor>
</comment>
<organism evidence="8 9">
    <name type="scientific">Allostreptomyces psammosilenae</name>
    <dbReference type="NCBI Taxonomy" id="1892865"/>
    <lineage>
        <taxon>Bacteria</taxon>
        <taxon>Bacillati</taxon>
        <taxon>Actinomycetota</taxon>
        <taxon>Actinomycetes</taxon>
        <taxon>Kitasatosporales</taxon>
        <taxon>Streptomycetaceae</taxon>
        <taxon>Allostreptomyces</taxon>
    </lineage>
</organism>
<feature type="modified residue" description="N6-(pyridoxal phosphate)lysine" evidence="6">
    <location>
        <position position="220"/>
    </location>
</feature>
<dbReference type="SUPFAM" id="SSF53383">
    <property type="entry name" value="PLP-dependent transferases"/>
    <property type="match status" value="1"/>
</dbReference>
<protein>
    <submittedName>
        <fullName evidence="8">dTDP-4-amino-4,6-dideoxygalactose transaminase</fullName>
    </submittedName>
</protein>
<feature type="region of interest" description="Disordered" evidence="7">
    <location>
        <begin position="1"/>
        <end position="41"/>
    </location>
</feature>
<dbReference type="InterPro" id="IPR015424">
    <property type="entry name" value="PyrdxlP-dep_Trfase"/>
</dbReference>
<dbReference type="Gene3D" id="3.90.1150.10">
    <property type="entry name" value="Aspartate Aminotransferase, domain 1"/>
    <property type="match status" value="1"/>
</dbReference>
<evidence type="ECO:0000256" key="6">
    <source>
        <dbReference type="PIRSR" id="PIRSR000390-2"/>
    </source>
</evidence>
<dbReference type="InterPro" id="IPR015422">
    <property type="entry name" value="PyrdxlP-dep_Trfase_small"/>
</dbReference>
<sequence>MTRQDIPVGGPHSPADRNLARRAARRVARRGDRRADRRPREVPVARPLLGEEEIAAAVRVLRSGRVVQGPEVAAFEEEFADLVDGRICVAVNSGTSGLHLALLALGIGPGDEVIVPSFTFAATANAVRLAGATPVFADIEPDSYCLDPRAVASAIGPATAAIMPVHLYGHPAPMDGLVRLARRHGLAVVEDAAQAHAAALGGRPVGTFGDAAVFSLYPTKNMHSLEGGMVVVPDGAVARTLRLLRNQGMERRYDNEIVGFNVRMTDVAAAIGREQLRKLPMWTDRRRAHARTLDAGLRGVVVPTVADGAAHVYHQYTVRVVGDGRSGRDAFQRALARRGVGSAVYYPIPVHRLPSFRHPAGRPPADLPETDRAADEVLSLPVHPSLDPADLAHVLAAVNAIGAAR</sequence>
<evidence type="ECO:0000256" key="1">
    <source>
        <dbReference type="ARBA" id="ARBA00001933"/>
    </source>
</evidence>